<dbReference type="OrthoDB" id="353549at2"/>
<feature type="domain" description="YARHG" evidence="1">
    <location>
        <begin position="203"/>
        <end position="285"/>
    </location>
</feature>
<evidence type="ECO:0000313" key="3">
    <source>
        <dbReference type="Proteomes" id="UP000487757"/>
    </source>
</evidence>
<dbReference type="SMART" id="SM01324">
    <property type="entry name" value="YARHG"/>
    <property type="match status" value="1"/>
</dbReference>
<gene>
    <name evidence="2" type="ORF">GJU39_02480</name>
</gene>
<dbReference type="RefSeq" id="WP_154279112.1">
    <property type="nucleotide sequence ID" value="NZ_JBHUJQ010000001.1"/>
</dbReference>
<dbReference type="AlphaFoldDB" id="A0A7K0FTP1"/>
<keyword evidence="3" id="KW-1185">Reference proteome</keyword>
<evidence type="ECO:0000259" key="1">
    <source>
        <dbReference type="SMART" id="SM01324"/>
    </source>
</evidence>
<dbReference type="EMBL" id="WKKH01000003">
    <property type="protein sequence ID" value="MRX74943.1"/>
    <property type="molecule type" value="Genomic_DNA"/>
</dbReference>
<organism evidence="2 3">
    <name type="scientific">Pedobacter petrophilus</name>
    <dbReference type="NCBI Taxonomy" id="1908241"/>
    <lineage>
        <taxon>Bacteria</taxon>
        <taxon>Pseudomonadati</taxon>
        <taxon>Bacteroidota</taxon>
        <taxon>Sphingobacteriia</taxon>
        <taxon>Sphingobacteriales</taxon>
        <taxon>Sphingobacteriaceae</taxon>
        <taxon>Pedobacter</taxon>
    </lineage>
</organism>
<protein>
    <submittedName>
        <fullName evidence="2">YARHG domain-containing protein</fullName>
    </submittedName>
</protein>
<reference evidence="2 3" key="1">
    <citation type="submission" date="2019-11" db="EMBL/GenBank/DDBJ databases">
        <title>Pedobacter petrophilus genome.</title>
        <authorList>
            <person name="Feldbauer M.J."/>
            <person name="Newman J.D."/>
        </authorList>
    </citation>
    <scope>NUCLEOTIDE SEQUENCE [LARGE SCALE GENOMIC DNA]</scope>
    <source>
        <strain evidence="2 3">LMG 29686</strain>
    </source>
</reference>
<dbReference type="Pfam" id="PF13308">
    <property type="entry name" value="YARHG"/>
    <property type="match status" value="1"/>
</dbReference>
<dbReference type="Proteomes" id="UP000487757">
    <property type="component" value="Unassembled WGS sequence"/>
</dbReference>
<sequence>MKKILMLSIIAISMMACKDTKKPAKVSPAKTAIPQQEIHKELYGFWVGNFGTTEELEYQDDMSDAIKKLNINIKKITRDTVIAQSVVSGNSRPLLGKISEDGGTITFILQEPGTDKYDGKFEITLVGDTLIGKWNAYKTALEWPEKKFKLLKRAFVYNANLMLPSEIVYIDWSEHKMVKTLDTLEDGTIDSLDANTFYRSASENIFKVNASNTLLKEDDLKNLKKLDLQIIKNTIFARHGYAFKKQVFRNFFDPVEWYVPVKNNVDNDLTTIENKNVKLLDRFTKYAEDNYDTFGR</sequence>
<dbReference type="Gene3D" id="1.20.58.1690">
    <property type="match status" value="1"/>
</dbReference>
<proteinExistence type="predicted"/>
<dbReference type="InterPro" id="IPR025582">
    <property type="entry name" value="YARHG_dom"/>
</dbReference>
<evidence type="ECO:0000313" key="2">
    <source>
        <dbReference type="EMBL" id="MRX74943.1"/>
    </source>
</evidence>
<dbReference type="PROSITE" id="PS51257">
    <property type="entry name" value="PROKAR_LIPOPROTEIN"/>
    <property type="match status" value="1"/>
</dbReference>
<dbReference type="InterPro" id="IPR038434">
    <property type="entry name" value="YARHG_sf"/>
</dbReference>
<comment type="caution">
    <text evidence="2">The sequence shown here is derived from an EMBL/GenBank/DDBJ whole genome shotgun (WGS) entry which is preliminary data.</text>
</comment>
<accession>A0A7K0FTP1</accession>
<name>A0A7K0FTP1_9SPHI</name>